<evidence type="ECO:0000259" key="2">
    <source>
        <dbReference type="Pfam" id="PF26061"/>
    </source>
</evidence>
<dbReference type="Proteomes" id="UP000799302">
    <property type="component" value="Unassembled WGS sequence"/>
</dbReference>
<proteinExistence type="predicted"/>
<gene>
    <name evidence="3" type="ORF">BT63DRAFT_429435</name>
</gene>
<feature type="signal peptide" evidence="1">
    <location>
        <begin position="1"/>
        <end position="17"/>
    </location>
</feature>
<organism evidence="3 4">
    <name type="scientific">Microthyrium microscopicum</name>
    <dbReference type="NCBI Taxonomy" id="703497"/>
    <lineage>
        <taxon>Eukaryota</taxon>
        <taxon>Fungi</taxon>
        <taxon>Dikarya</taxon>
        <taxon>Ascomycota</taxon>
        <taxon>Pezizomycotina</taxon>
        <taxon>Dothideomycetes</taxon>
        <taxon>Dothideomycetes incertae sedis</taxon>
        <taxon>Microthyriales</taxon>
        <taxon>Microthyriaceae</taxon>
        <taxon>Microthyrium</taxon>
    </lineage>
</organism>
<keyword evidence="1" id="KW-0732">Signal</keyword>
<dbReference type="AlphaFoldDB" id="A0A6A6U0B6"/>
<dbReference type="InterPro" id="IPR058334">
    <property type="entry name" value="DUF8021"/>
</dbReference>
<evidence type="ECO:0000313" key="3">
    <source>
        <dbReference type="EMBL" id="KAF2664683.1"/>
    </source>
</evidence>
<feature type="domain" description="DUF8021" evidence="2">
    <location>
        <begin position="144"/>
        <end position="246"/>
    </location>
</feature>
<evidence type="ECO:0000256" key="1">
    <source>
        <dbReference type="SAM" id="SignalP"/>
    </source>
</evidence>
<name>A0A6A6U0B6_9PEZI</name>
<reference evidence="3" key="1">
    <citation type="journal article" date="2020" name="Stud. Mycol.">
        <title>101 Dothideomycetes genomes: a test case for predicting lifestyles and emergence of pathogens.</title>
        <authorList>
            <person name="Haridas S."/>
            <person name="Albert R."/>
            <person name="Binder M."/>
            <person name="Bloem J."/>
            <person name="Labutti K."/>
            <person name="Salamov A."/>
            <person name="Andreopoulos B."/>
            <person name="Baker S."/>
            <person name="Barry K."/>
            <person name="Bills G."/>
            <person name="Bluhm B."/>
            <person name="Cannon C."/>
            <person name="Castanera R."/>
            <person name="Culley D."/>
            <person name="Daum C."/>
            <person name="Ezra D."/>
            <person name="Gonzalez J."/>
            <person name="Henrissat B."/>
            <person name="Kuo A."/>
            <person name="Liang C."/>
            <person name="Lipzen A."/>
            <person name="Lutzoni F."/>
            <person name="Magnuson J."/>
            <person name="Mondo S."/>
            <person name="Nolan M."/>
            <person name="Ohm R."/>
            <person name="Pangilinan J."/>
            <person name="Park H.-J."/>
            <person name="Ramirez L."/>
            <person name="Alfaro M."/>
            <person name="Sun H."/>
            <person name="Tritt A."/>
            <person name="Yoshinaga Y."/>
            <person name="Zwiers L.-H."/>
            <person name="Turgeon B."/>
            <person name="Goodwin S."/>
            <person name="Spatafora J."/>
            <person name="Crous P."/>
            <person name="Grigoriev I."/>
        </authorList>
    </citation>
    <scope>NUCLEOTIDE SEQUENCE</scope>
    <source>
        <strain evidence="3">CBS 115976</strain>
    </source>
</reference>
<dbReference type="EMBL" id="MU004242">
    <property type="protein sequence ID" value="KAF2664683.1"/>
    <property type="molecule type" value="Genomic_DNA"/>
</dbReference>
<sequence>MLSFPLTLLALASQALAACDRAQLQKAAESYIAAVTAGSGGTLDVATYTENFSNAKFKTGVVHSKPVKIGFSNNILDTTNCATFSEITAPQNSPPMVIGTQIHYDGDKIAKMETVYSTDKLGTFSNPAKTHGYFVKETRGPLAKKDSRKTLQGIVDSYFDKFSNGTIQVPHFTPCDRVEGSMYVTPDCTAGIMSRAGRKMTDRRFVIDEDVGTVSIFLWFNGPGGSADSHSFRIEDGKLKYVHAIMVPTNGKF</sequence>
<feature type="chain" id="PRO_5025575895" description="DUF8021 domain-containing protein" evidence="1">
    <location>
        <begin position="18"/>
        <end position="253"/>
    </location>
</feature>
<evidence type="ECO:0000313" key="4">
    <source>
        <dbReference type="Proteomes" id="UP000799302"/>
    </source>
</evidence>
<protein>
    <recommendedName>
        <fullName evidence="2">DUF8021 domain-containing protein</fullName>
    </recommendedName>
</protein>
<dbReference type="OrthoDB" id="3504677at2759"/>
<dbReference type="Pfam" id="PF26061">
    <property type="entry name" value="DUF8021"/>
    <property type="match status" value="1"/>
</dbReference>
<accession>A0A6A6U0B6</accession>
<keyword evidence="4" id="KW-1185">Reference proteome</keyword>